<evidence type="ECO:0008006" key="3">
    <source>
        <dbReference type="Google" id="ProtNLM"/>
    </source>
</evidence>
<comment type="caution">
    <text evidence="1">The sequence shown here is derived from an EMBL/GenBank/DDBJ whole genome shotgun (WGS) entry which is preliminary data.</text>
</comment>
<evidence type="ECO:0000313" key="1">
    <source>
        <dbReference type="EMBL" id="MCA5005928.1"/>
    </source>
</evidence>
<dbReference type="RefSeq" id="WP_225554154.1">
    <property type="nucleotide sequence ID" value="NZ_JADEYP010000024.1"/>
</dbReference>
<gene>
    <name evidence="1" type="ORF">IPZ78_12285</name>
</gene>
<evidence type="ECO:0000313" key="2">
    <source>
        <dbReference type="Proteomes" id="UP001165302"/>
    </source>
</evidence>
<accession>A0ABS7Z7G2</accession>
<dbReference type="PROSITE" id="PS51257">
    <property type="entry name" value="PROKAR_LIPOPROTEIN"/>
    <property type="match status" value="1"/>
</dbReference>
<proteinExistence type="predicted"/>
<reference evidence="1" key="1">
    <citation type="submission" date="2020-10" db="EMBL/GenBank/DDBJ databases">
        <authorList>
            <person name="Lu T."/>
            <person name="Wang Q."/>
            <person name="Han X."/>
        </authorList>
    </citation>
    <scope>NUCLEOTIDE SEQUENCE</scope>
    <source>
        <strain evidence="1">WQ 366</strain>
    </source>
</reference>
<dbReference type="EMBL" id="JADEYP010000024">
    <property type="protein sequence ID" value="MCA5005928.1"/>
    <property type="molecule type" value="Genomic_DNA"/>
</dbReference>
<name>A0ABS7Z7G2_9SPHI</name>
<protein>
    <recommendedName>
        <fullName evidence="3">Fimbrillin-A associated anchor protein Mfa1 and Mfa2</fullName>
    </recommendedName>
</protein>
<sequence length="516" mass="57769">MKKNTFLYTFLLLFPIIIIQSCSNKTDNIDIETAVPEGYGLIKVDLPEIVFQEENMGGDKNASTKSTAPTTNITVSDGFVCDVKLEPIGTARGLDLSAKSFDKKAATITEQVKKDVRYRLYIFDKTTGNIVDSAKYIRGKESTVAPLKIVGGKEYTIIAYSINSTTTDPAYLANKQNINSAEIINKDVDFMFYKQNITIPNRSTNTLKIKFRHTFSQITTTVKLDNATAAYSYIRNISSASFVKPSFTTTKFRVSDQTITGLEENPLGAPVIFPFIPLTNTSYKTITTTSPTIVNSPATGSNGKMIFEAMTIGGVTRGNIIVDNLKLTPGVKYNLILTFNVPETVELGDNPYFKYYDNSNTNGSTYFDHEVKLINPTYGAQLDIFYLDNSFQLFVNDKPVFSREINFEDYLGSDVIFSDGTWYGSPNSGTSVIYAINKDTPRQEVPIIRLVIDEKGQIVLLGRKSLNETLRILTFRNGVTYTPVQFNPNAENKIKFRSHNWNITDVWGRLYGIRLK</sequence>
<dbReference type="Proteomes" id="UP001165302">
    <property type="component" value="Unassembled WGS sequence"/>
</dbReference>
<organism evidence="1 2">
    <name type="scientific">Sphingobacterium bovistauri</name>
    <dbReference type="NCBI Taxonomy" id="2781959"/>
    <lineage>
        <taxon>Bacteria</taxon>
        <taxon>Pseudomonadati</taxon>
        <taxon>Bacteroidota</taxon>
        <taxon>Sphingobacteriia</taxon>
        <taxon>Sphingobacteriales</taxon>
        <taxon>Sphingobacteriaceae</taxon>
        <taxon>Sphingobacterium</taxon>
    </lineage>
</organism>
<keyword evidence="2" id="KW-1185">Reference proteome</keyword>